<keyword evidence="3" id="KW-1185">Reference proteome</keyword>
<evidence type="ECO:0000259" key="1">
    <source>
        <dbReference type="PROSITE" id="PS51708"/>
    </source>
</evidence>
<reference evidence="2 3" key="1">
    <citation type="submission" date="2018-06" db="EMBL/GenBank/DDBJ databases">
        <title>Genomic Encyclopedia of Type Strains, Phase IV (KMG-IV): sequencing the most valuable type-strain genomes for metagenomic binning, comparative biology and taxonomic classification.</title>
        <authorList>
            <person name="Goeker M."/>
        </authorList>
    </citation>
    <scope>NUCLEOTIDE SEQUENCE [LARGE SCALE GENOMIC DNA]</scope>
    <source>
        <strain evidence="2 3">DSM 18048</strain>
    </source>
</reference>
<dbReference type="InterPro" id="IPR038186">
    <property type="entry name" value="CHAD_dom_sf"/>
</dbReference>
<gene>
    <name evidence="2" type="ORF">DES52_10370</name>
</gene>
<accession>A0A318SAK2</accession>
<dbReference type="Proteomes" id="UP000248326">
    <property type="component" value="Unassembled WGS sequence"/>
</dbReference>
<dbReference type="AlphaFoldDB" id="A0A318SAK2"/>
<dbReference type="OrthoDB" id="65171at2"/>
<comment type="caution">
    <text evidence="2">The sequence shown here is derived from an EMBL/GenBank/DDBJ whole genome shotgun (WGS) entry which is preliminary data.</text>
</comment>
<proteinExistence type="predicted"/>
<dbReference type="RefSeq" id="WP_110885603.1">
    <property type="nucleotide sequence ID" value="NZ_QJSX01000003.1"/>
</dbReference>
<dbReference type="PANTHER" id="PTHR39339">
    <property type="entry name" value="SLR1444 PROTEIN"/>
    <property type="match status" value="1"/>
</dbReference>
<dbReference type="Gene3D" id="1.40.20.10">
    <property type="entry name" value="CHAD domain"/>
    <property type="match status" value="1"/>
</dbReference>
<dbReference type="PROSITE" id="PS51708">
    <property type="entry name" value="CHAD"/>
    <property type="match status" value="1"/>
</dbReference>
<evidence type="ECO:0000313" key="2">
    <source>
        <dbReference type="EMBL" id="PYE55240.1"/>
    </source>
</evidence>
<dbReference type="PANTHER" id="PTHR39339:SF1">
    <property type="entry name" value="CHAD DOMAIN-CONTAINING PROTEIN"/>
    <property type="match status" value="1"/>
</dbReference>
<name>A0A318SAK2_9DEIO</name>
<dbReference type="InterPro" id="IPR007899">
    <property type="entry name" value="CHAD_dom"/>
</dbReference>
<sequence>MSKRHKELERLWPDLVKGDEKAIHEVRKLSRKVGAELRAAGAPNKVRRAWRDLRRAIASVRDRDAVVPHLVEGLRALGASEEDVRSFGTAWKAKREEAFRSVTLPEPPPEFKVDVDLAKRARKKLPGDLDKVREDAVHVLVSDDADTWHEWRKDLKRLRHTLELVAEPPRSMLDLLQALGRLQDAEVTKALLSEFDGLPGYKEALLRREDEAASESKRAAREAWATLEDDLAQFD</sequence>
<evidence type="ECO:0000313" key="3">
    <source>
        <dbReference type="Proteomes" id="UP000248326"/>
    </source>
</evidence>
<dbReference type="EMBL" id="QJSX01000003">
    <property type="protein sequence ID" value="PYE55240.1"/>
    <property type="molecule type" value="Genomic_DNA"/>
</dbReference>
<organism evidence="2 3">
    <name type="scientific">Deinococcus yavapaiensis KR-236</name>
    <dbReference type="NCBI Taxonomy" id="694435"/>
    <lineage>
        <taxon>Bacteria</taxon>
        <taxon>Thermotogati</taxon>
        <taxon>Deinococcota</taxon>
        <taxon>Deinococci</taxon>
        <taxon>Deinococcales</taxon>
        <taxon>Deinococcaceae</taxon>
        <taxon>Deinococcus</taxon>
    </lineage>
</organism>
<dbReference type="SMART" id="SM00880">
    <property type="entry name" value="CHAD"/>
    <property type="match status" value="1"/>
</dbReference>
<feature type="domain" description="CHAD" evidence="1">
    <location>
        <begin position="1"/>
        <end position="229"/>
    </location>
</feature>
<protein>
    <submittedName>
        <fullName evidence="2">CHAD domain-containing protein</fullName>
    </submittedName>
</protein>
<dbReference type="Pfam" id="PF05235">
    <property type="entry name" value="CHAD"/>
    <property type="match status" value="1"/>
</dbReference>